<dbReference type="SUPFAM" id="SSF51735">
    <property type="entry name" value="NAD(P)-binding Rossmann-fold domains"/>
    <property type="match status" value="1"/>
</dbReference>
<gene>
    <name evidence="4" type="ORF">CYFA0S_32e00848g</name>
</gene>
<evidence type="ECO:0000256" key="2">
    <source>
        <dbReference type="ARBA" id="ARBA00022857"/>
    </source>
</evidence>
<dbReference type="CDD" id="cd05325">
    <property type="entry name" value="carb_red_sniffer_like_SDR_c"/>
    <property type="match status" value="1"/>
</dbReference>
<dbReference type="PANTHER" id="PTHR43544:SF7">
    <property type="entry name" value="NADB-LER2"/>
    <property type="match status" value="1"/>
</dbReference>
<dbReference type="InterPro" id="IPR002347">
    <property type="entry name" value="SDR_fam"/>
</dbReference>
<organism evidence="4">
    <name type="scientific">Cyberlindnera fabianii</name>
    <name type="common">Yeast</name>
    <name type="synonym">Hansenula fabianii</name>
    <dbReference type="NCBI Taxonomy" id="36022"/>
    <lineage>
        <taxon>Eukaryota</taxon>
        <taxon>Fungi</taxon>
        <taxon>Dikarya</taxon>
        <taxon>Ascomycota</taxon>
        <taxon>Saccharomycotina</taxon>
        <taxon>Saccharomycetes</taxon>
        <taxon>Phaffomycetales</taxon>
        <taxon>Phaffomycetaceae</taxon>
        <taxon>Cyberlindnera</taxon>
    </lineage>
</organism>
<dbReference type="EMBL" id="LK052917">
    <property type="protein sequence ID" value="CDR47486.1"/>
    <property type="molecule type" value="Genomic_DNA"/>
</dbReference>
<dbReference type="Pfam" id="PF00106">
    <property type="entry name" value="adh_short"/>
    <property type="match status" value="1"/>
</dbReference>
<dbReference type="OrthoDB" id="3979511at2759"/>
<dbReference type="VEuPathDB" id="FungiDB:BON22_5228"/>
<keyword evidence="3" id="KW-0560">Oxidoreductase</keyword>
<evidence type="ECO:0000313" key="4">
    <source>
        <dbReference type="EMBL" id="CDR47486.1"/>
    </source>
</evidence>
<dbReference type="PhylomeDB" id="A0A061BKE9"/>
<dbReference type="PANTHER" id="PTHR43544">
    <property type="entry name" value="SHORT-CHAIN DEHYDROGENASE/REDUCTASE"/>
    <property type="match status" value="1"/>
</dbReference>
<comment type="similarity">
    <text evidence="1">Belongs to the short-chain dehydrogenases/reductases (SDR) family.</text>
</comment>
<dbReference type="AlphaFoldDB" id="A0A061BKE9"/>
<keyword evidence="2" id="KW-0521">NADP</keyword>
<dbReference type="Gene3D" id="3.40.50.720">
    <property type="entry name" value="NAD(P)-binding Rossmann-like Domain"/>
    <property type="match status" value="1"/>
</dbReference>
<dbReference type="PRINTS" id="PR00081">
    <property type="entry name" value="GDHRDH"/>
</dbReference>
<reference evidence="4" key="1">
    <citation type="journal article" date="2014" name="Genome Announc.">
        <title>Genome sequence of the yeast Cyberlindnera fabianii (Hansenula fabianii).</title>
        <authorList>
            <person name="Freel K.C."/>
            <person name="Sarilar V."/>
            <person name="Neuveglise C."/>
            <person name="Devillers H."/>
            <person name="Friedrich A."/>
            <person name="Schacherer J."/>
        </authorList>
    </citation>
    <scope>NUCLEOTIDE SEQUENCE</scope>
    <source>
        <strain evidence="4">YJS4271</strain>
    </source>
</reference>
<dbReference type="GO" id="GO:0005737">
    <property type="term" value="C:cytoplasm"/>
    <property type="evidence" value="ECO:0007669"/>
    <property type="project" value="TreeGrafter"/>
</dbReference>
<name>A0A061BKE9_CYBFA</name>
<proteinExistence type="inferred from homology"/>
<dbReference type="GO" id="GO:0016491">
    <property type="term" value="F:oxidoreductase activity"/>
    <property type="evidence" value="ECO:0007669"/>
    <property type="project" value="UniProtKB-KW"/>
</dbReference>
<sequence length="247" mass="26193">MSGKVFFITGANRGIGLELTKAFAADPANTIIASARDPSKATALQSLSNVKIVKLDISDESSINELPAQLEKVAPEGIDYYIANAGVAGDDAVKKALVVEKSVWVDHYINNALGPILVTQKVYPFLLKKSTRVISLTSSIAGSIGGFFETSTSGYGQSKAALNHFAKLLSYELRDEGFAVIAVHPGVVSSDMGKAALANLPEESLEAVKALLITPEESGAALHKLILGLTKEQNGTFLNYTGEELPW</sequence>
<evidence type="ECO:0000256" key="1">
    <source>
        <dbReference type="ARBA" id="ARBA00006484"/>
    </source>
</evidence>
<protein>
    <submittedName>
        <fullName evidence="4">CYFA0S32e00848g1_1</fullName>
    </submittedName>
</protein>
<accession>A0A061BKE9</accession>
<dbReference type="InterPro" id="IPR051468">
    <property type="entry name" value="Fungal_SecMetab_SDRs"/>
</dbReference>
<evidence type="ECO:0000256" key="3">
    <source>
        <dbReference type="ARBA" id="ARBA00023002"/>
    </source>
</evidence>
<dbReference type="InterPro" id="IPR036291">
    <property type="entry name" value="NAD(P)-bd_dom_sf"/>
</dbReference>